<evidence type="ECO:0000256" key="19">
    <source>
        <dbReference type="ARBA" id="ARBA00025707"/>
    </source>
</evidence>
<sequence>MAQRVLPLPRQQSFCPPTVLNPFVHPGRLSARDKLRTVLQGIILLPLRAVFIAFILLLAWLFASIATFRHPGKGSVPLKGWRRQMIKTSLSCLTRTLFFIMGFQVKVKGKIASLLEAPIFVAAPHSSFFDAIISALTGMPSVVSRAENLSTPVFGTILSSLQPVSVSRQDPDSRKNTVTEITKRALSRGQWPQILIFPEGTCTNRSCLITFKQGAFVPRVPVQPVLLRYPNKLDTVTWTWQGYSLKELCVMTLCQLFTRVEVEFLPVHVPTEEEKNDPILFANRVRQTMATALNVPVTDHTFEDCRLMISAGQLTLPMEAGLVEFTKISKKLNLKWNHVREQLDTFAAIASASKGGRIGIEEFAEYLKLPISDVLKELFLLFDRLRHNTASESYRSTGSLGSSLQKIFAMFLAKALLSGGSGSGRGGTLARGLGGLLTGGGHGGNLGGIVGGLVNLISEAAAQYNPEPPPPPHNHFMNVEAYESEEIRQFRRLFVQLAGDDMEVCATELRDILNKVVSRHQDLKTDGFSLDTCRSMVAVMDSDTNGKLGFEEFKYLWNNIKKWQCVYKQYDTDQSGTVGRAQLPNALKAAGFHLNEELCQVIVRRYANEDGTMDFNNFISCLVRLDSMFRAFKSLDQDGDGQIKVNIEDWLQLTMYS</sequence>
<dbReference type="PANTHER" id="PTHR23063">
    <property type="entry name" value="PHOSPHOLIPID ACYLTRANSFERASE"/>
    <property type="match status" value="1"/>
</dbReference>
<feature type="domain" description="EF-hand" evidence="21">
    <location>
        <begin position="558"/>
        <end position="593"/>
    </location>
</feature>
<keyword evidence="11" id="KW-0677">Repeat</keyword>
<dbReference type="CDD" id="cd16188">
    <property type="entry name" value="EFh_PEF_CPNS1_2"/>
    <property type="match status" value="1"/>
</dbReference>
<evidence type="ECO:0000256" key="6">
    <source>
        <dbReference type="ARBA" id="ARBA00022490"/>
    </source>
</evidence>
<keyword evidence="7" id="KW-0444">Lipid biosynthesis</keyword>
<comment type="pathway">
    <text evidence="19">Phospholipid metabolism.</text>
</comment>
<evidence type="ECO:0000256" key="17">
    <source>
        <dbReference type="ARBA" id="ARBA00023264"/>
    </source>
</evidence>
<evidence type="ECO:0000256" key="1">
    <source>
        <dbReference type="ARBA" id="ARBA00004236"/>
    </source>
</evidence>
<name>A0ABC9XDA2_GRUJA</name>
<evidence type="ECO:0000256" key="11">
    <source>
        <dbReference type="ARBA" id="ARBA00022737"/>
    </source>
</evidence>
<gene>
    <name evidence="22" type="ORF">GRJ2_002028600</name>
</gene>
<keyword evidence="17" id="KW-1208">Phospholipid metabolism</keyword>
<evidence type="ECO:0000256" key="3">
    <source>
        <dbReference type="ARBA" id="ARBA00005074"/>
    </source>
</evidence>
<feature type="transmembrane region" description="Helical" evidence="20">
    <location>
        <begin position="38"/>
        <end position="63"/>
    </location>
</feature>
<keyword evidence="10" id="KW-0479">Metal-binding</keyword>
<dbReference type="AlphaFoldDB" id="A0ABC9XDA2"/>
<evidence type="ECO:0000256" key="18">
    <source>
        <dbReference type="ARBA" id="ARBA00023315"/>
    </source>
</evidence>
<keyword evidence="23" id="KW-1185">Reference proteome</keyword>
<keyword evidence="8" id="KW-0808">Transferase</keyword>
<protein>
    <submittedName>
        <fullName evidence="22">Lysophosphatidylcholine acyltransferase 2</fullName>
    </submittedName>
</protein>
<dbReference type="InterPro" id="IPR002048">
    <property type="entry name" value="EF_hand_dom"/>
</dbReference>
<dbReference type="GO" id="GO:0005737">
    <property type="term" value="C:cytoplasm"/>
    <property type="evidence" value="ECO:0007669"/>
    <property type="project" value="UniProtKB-SubCell"/>
</dbReference>
<dbReference type="Gene3D" id="1.10.238.10">
    <property type="entry name" value="EF-hand"/>
    <property type="match status" value="1"/>
</dbReference>
<comment type="caution">
    <text evidence="22">The sequence shown here is derived from an EMBL/GenBank/DDBJ whole genome shotgun (WGS) entry which is preliminary data.</text>
</comment>
<evidence type="ECO:0000256" key="8">
    <source>
        <dbReference type="ARBA" id="ARBA00022679"/>
    </source>
</evidence>
<feature type="domain" description="EF-hand" evidence="21">
    <location>
        <begin position="623"/>
        <end position="657"/>
    </location>
</feature>
<dbReference type="Proteomes" id="UP001623348">
    <property type="component" value="Unassembled WGS sequence"/>
</dbReference>
<evidence type="ECO:0000256" key="13">
    <source>
        <dbReference type="ARBA" id="ARBA00022989"/>
    </source>
</evidence>
<keyword evidence="9 20" id="KW-0812">Transmembrane</keyword>
<keyword evidence="18 22" id="KW-0012">Acyltransferase</keyword>
<evidence type="ECO:0000259" key="21">
    <source>
        <dbReference type="PROSITE" id="PS50222"/>
    </source>
</evidence>
<comment type="subcellular location">
    <subcellularLocation>
        <location evidence="1">Cell membrane</location>
    </subcellularLocation>
    <subcellularLocation>
        <location evidence="2">Cytoplasm</location>
    </subcellularLocation>
</comment>
<dbReference type="SUPFAM" id="SSF69593">
    <property type="entry name" value="Glycerol-3-phosphate (1)-acyltransferase"/>
    <property type="match status" value="1"/>
</dbReference>
<reference evidence="22 23" key="1">
    <citation type="submission" date="2024-06" db="EMBL/GenBank/DDBJ databases">
        <title>The draft genome of Grus japonensis, version 3.</title>
        <authorList>
            <person name="Nabeshima K."/>
            <person name="Suzuki S."/>
            <person name="Onuma M."/>
        </authorList>
    </citation>
    <scope>NUCLEOTIDE SEQUENCE [LARGE SCALE GENOMIC DNA]</scope>
    <source>
        <strain evidence="22 23">451A</strain>
    </source>
</reference>
<dbReference type="InterPro" id="IPR045252">
    <property type="entry name" value="LPCAT1-like"/>
</dbReference>
<dbReference type="GO" id="GO:0008654">
    <property type="term" value="P:phospholipid biosynthetic process"/>
    <property type="evidence" value="ECO:0007669"/>
    <property type="project" value="UniProtKB-KW"/>
</dbReference>
<dbReference type="GO" id="GO:0047184">
    <property type="term" value="F:1-acylglycerophosphocholine O-acyltransferase activity"/>
    <property type="evidence" value="ECO:0007669"/>
    <property type="project" value="UniProtKB-ARBA"/>
</dbReference>
<evidence type="ECO:0000256" key="9">
    <source>
        <dbReference type="ARBA" id="ARBA00022692"/>
    </source>
</evidence>
<dbReference type="EMBL" id="BAAFJT010000013">
    <property type="protein sequence ID" value="GAB0195633.1"/>
    <property type="molecule type" value="Genomic_DNA"/>
</dbReference>
<dbReference type="PROSITE" id="PS50222">
    <property type="entry name" value="EF_HAND_2"/>
    <property type="match status" value="2"/>
</dbReference>
<organism evidence="22 23">
    <name type="scientific">Grus japonensis</name>
    <name type="common">Japanese crane</name>
    <name type="synonym">Red-crowned crane</name>
    <dbReference type="NCBI Taxonomy" id="30415"/>
    <lineage>
        <taxon>Eukaryota</taxon>
        <taxon>Metazoa</taxon>
        <taxon>Chordata</taxon>
        <taxon>Craniata</taxon>
        <taxon>Vertebrata</taxon>
        <taxon>Euteleostomi</taxon>
        <taxon>Archelosauria</taxon>
        <taxon>Archosauria</taxon>
        <taxon>Dinosauria</taxon>
        <taxon>Saurischia</taxon>
        <taxon>Theropoda</taxon>
        <taxon>Coelurosauria</taxon>
        <taxon>Aves</taxon>
        <taxon>Neognathae</taxon>
        <taxon>Neoaves</taxon>
        <taxon>Gruiformes</taxon>
        <taxon>Gruidae</taxon>
        <taxon>Grus</taxon>
    </lineage>
</organism>
<keyword evidence="13 20" id="KW-1133">Transmembrane helix</keyword>
<keyword evidence="6" id="KW-0963">Cytoplasm</keyword>
<dbReference type="FunFam" id="1.10.238.10:FF:000136">
    <property type="entry name" value="Calpain small subunit 1"/>
    <property type="match status" value="1"/>
</dbReference>
<keyword evidence="15 20" id="KW-0472">Membrane</keyword>
<dbReference type="Pfam" id="PF13833">
    <property type="entry name" value="EF-hand_8"/>
    <property type="match status" value="1"/>
</dbReference>
<dbReference type="Pfam" id="PF01553">
    <property type="entry name" value="Acyltransferase"/>
    <property type="match status" value="1"/>
</dbReference>
<evidence type="ECO:0000256" key="16">
    <source>
        <dbReference type="ARBA" id="ARBA00023209"/>
    </source>
</evidence>
<dbReference type="CDD" id="cd07991">
    <property type="entry name" value="LPLAT_LPCAT1-like"/>
    <property type="match status" value="1"/>
</dbReference>
<evidence type="ECO:0000256" key="12">
    <source>
        <dbReference type="ARBA" id="ARBA00022837"/>
    </source>
</evidence>
<comment type="similarity">
    <text evidence="4">Belongs to the 1-acyl-sn-glycerol-3-phosphate acyltransferase family.</text>
</comment>
<dbReference type="SUPFAM" id="SSF47473">
    <property type="entry name" value="EF-hand"/>
    <property type="match status" value="1"/>
</dbReference>
<evidence type="ECO:0000256" key="10">
    <source>
        <dbReference type="ARBA" id="ARBA00022723"/>
    </source>
</evidence>
<proteinExistence type="inferred from homology"/>
<dbReference type="GO" id="GO:0046872">
    <property type="term" value="F:metal ion binding"/>
    <property type="evidence" value="ECO:0007669"/>
    <property type="project" value="UniProtKB-KW"/>
</dbReference>
<dbReference type="SMART" id="SM00563">
    <property type="entry name" value="PlsC"/>
    <property type="match status" value="1"/>
</dbReference>
<evidence type="ECO:0000256" key="7">
    <source>
        <dbReference type="ARBA" id="ARBA00022516"/>
    </source>
</evidence>
<evidence type="ECO:0000256" key="4">
    <source>
        <dbReference type="ARBA" id="ARBA00008655"/>
    </source>
</evidence>
<evidence type="ECO:0000256" key="14">
    <source>
        <dbReference type="ARBA" id="ARBA00023098"/>
    </source>
</evidence>
<dbReference type="PANTHER" id="PTHR23063:SF21">
    <property type="entry name" value="LYSOPHOSPHATIDYLCHOLINE ACYLTRANSFERASE 2"/>
    <property type="match status" value="1"/>
</dbReference>
<dbReference type="InterPro" id="IPR002123">
    <property type="entry name" value="Plipid/glycerol_acylTrfase"/>
</dbReference>
<evidence type="ECO:0000256" key="20">
    <source>
        <dbReference type="SAM" id="Phobius"/>
    </source>
</evidence>
<evidence type="ECO:0000256" key="15">
    <source>
        <dbReference type="ARBA" id="ARBA00023136"/>
    </source>
</evidence>
<evidence type="ECO:0000313" key="22">
    <source>
        <dbReference type="EMBL" id="GAB0195633.1"/>
    </source>
</evidence>
<accession>A0ABC9XDA2</accession>
<evidence type="ECO:0000256" key="2">
    <source>
        <dbReference type="ARBA" id="ARBA00004496"/>
    </source>
</evidence>
<evidence type="ECO:0000313" key="23">
    <source>
        <dbReference type="Proteomes" id="UP001623348"/>
    </source>
</evidence>
<dbReference type="GO" id="GO:0005886">
    <property type="term" value="C:plasma membrane"/>
    <property type="evidence" value="ECO:0007669"/>
    <property type="project" value="UniProtKB-SubCell"/>
</dbReference>
<dbReference type="InterPro" id="IPR011992">
    <property type="entry name" value="EF-hand-dom_pair"/>
</dbReference>
<keyword evidence="16" id="KW-0594">Phospholipid biosynthesis</keyword>
<comment type="pathway">
    <text evidence="3">Lipid metabolism; phospholipid metabolism.</text>
</comment>
<evidence type="ECO:0000256" key="5">
    <source>
        <dbReference type="ARBA" id="ARBA00022475"/>
    </source>
</evidence>
<keyword evidence="12" id="KW-0106">Calcium</keyword>
<keyword evidence="5" id="KW-1003">Cell membrane</keyword>
<keyword evidence="14" id="KW-0443">Lipid metabolism</keyword>